<protein>
    <submittedName>
        <fullName evidence="1">Uncharacterized protein</fullName>
    </submittedName>
</protein>
<reference evidence="2" key="1">
    <citation type="journal article" date="2010" name="Genome Res.">
        <title>Population genomic sequencing of Coccidioides fungi reveals recent hybridization and transposon control.</title>
        <authorList>
            <person name="Neafsey D.E."/>
            <person name="Barker B.M."/>
            <person name="Sharpton T.J."/>
            <person name="Stajich J.E."/>
            <person name="Park D.J."/>
            <person name="Whiston E."/>
            <person name="Hung C.-Y."/>
            <person name="McMahan C."/>
            <person name="White J."/>
            <person name="Sykes S."/>
            <person name="Heiman D."/>
            <person name="Young S."/>
            <person name="Zeng Q."/>
            <person name="Abouelleil A."/>
            <person name="Aftuck L."/>
            <person name="Bessette D."/>
            <person name="Brown A."/>
            <person name="FitzGerald M."/>
            <person name="Lui A."/>
            <person name="Macdonald J.P."/>
            <person name="Priest M."/>
            <person name="Orbach M.J."/>
            <person name="Galgiani J.N."/>
            <person name="Kirkland T.N."/>
            <person name="Cole G.T."/>
            <person name="Birren B.W."/>
            <person name="Henn M.R."/>
            <person name="Taylor J.W."/>
            <person name="Rounsley S.D."/>
        </authorList>
    </citation>
    <scope>NUCLEOTIDE SEQUENCE [LARGE SCALE GENOMIC DNA]</scope>
    <source>
        <strain evidence="2">RMSCC 2394</strain>
    </source>
</reference>
<dbReference type="Proteomes" id="UP000054565">
    <property type="component" value="Unassembled WGS sequence"/>
</dbReference>
<proteinExistence type="predicted"/>
<sequence>MSRRGTLETMASVATASSFLSQECWSAFAVNSRVVWLKNLRPGLKIHRPHNRVTFQPSSSSSR</sequence>
<dbReference type="EMBL" id="DS028095">
    <property type="protein sequence ID" value="KMP05593.1"/>
    <property type="molecule type" value="Genomic_DNA"/>
</dbReference>
<name>A0A0J6YF75_COCIT</name>
<accession>A0A0J6YF75</accession>
<evidence type="ECO:0000313" key="1">
    <source>
        <dbReference type="EMBL" id="KMP05593.1"/>
    </source>
</evidence>
<organism evidence="1 2">
    <name type="scientific">Coccidioides immitis RMSCC 2394</name>
    <dbReference type="NCBI Taxonomy" id="404692"/>
    <lineage>
        <taxon>Eukaryota</taxon>
        <taxon>Fungi</taxon>
        <taxon>Dikarya</taxon>
        <taxon>Ascomycota</taxon>
        <taxon>Pezizomycotina</taxon>
        <taxon>Eurotiomycetes</taxon>
        <taxon>Eurotiomycetidae</taxon>
        <taxon>Onygenales</taxon>
        <taxon>Onygenaceae</taxon>
        <taxon>Coccidioides</taxon>
    </lineage>
</organism>
<dbReference type="AlphaFoldDB" id="A0A0J6YF75"/>
<gene>
    <name evidence="1" type="ORF">CIRG_05274</name>
</gene>
<evidence type="ECO:0000313" key="2">
    <source>
        <dbReference type="Proteomes" id="UP000054565"/>
    </source>
</evidence>